<dbReference type="InterPro" id="IPR003661">
    <property type="entry name" value="HisK_dim/P_dom"/>
</dbReference>
<dbReference type="Pfam" id="PF00672">
    <property type="entry name" value="HAMP"/>
    <property type="match status" value="1"/>
</dbReference>
<dbReference type="Gene3D" id="6.10.340.10">
    <property type="match status" value="1"/>
</dbReference>
<protein>
    <recommendedName>
        <fullName evidence="4">Signal transduction histidine-protein kinase ArlS</fullName>
        <ecNumber evidence="3">2.7.13.3</ecNumber>
    </recommendedName>
</protein>
<keyword evidence="6" id="KW-0597">Phosphoprotein</keyword>
<evidence type="ECO:0000256" key="15">
    <source>
        <dbReference type="SAM" id="Phobius"/>
    </source>
</evidence>
<feature type="transmembrane region" description="Helical" evidence="15">
    <location>
        <begin position="165"/>
        <end position="189"/>
    </location>
</feature>
<evidence type="ECO:0000256" key="14">
    <source>
        <dbReference type="ARBA" id="ARBA00023136"/>
    </source>
</evidence>
<dbReference type="Gene3D" id="3.30.565.10">
    <property type="entry name" value="Histidine kinase-like ATPase, C-terminal domain"/>
    <property type="match status" value="1"/>
</dbReference>
<keyword evidence="19" id="KW-1185">Reference proteome</keyword>
<keyword evidence="10 18" id="KW-0418">Kinase</keyword>
<gene>
    <name evidence="18" type="primary">csrS</name>
    <name evidence="18" type="ORF">KCTCHS21_07460</name>
</gene>
<dbReference type="Pfam" id="PF18719">
    <property type="entry name" value="ArlS_N"/>
    <property type="match status" value="1"/>
</dbReference>
<dbReference type="EMBL" id="AP019400">
    <property type="protein sequence ID" value="BBI31347.1"/>
    <property type="molecule type" value="Genomic_DNA"/>
</dbReference>
<dbReference type="PANTHER" id="PTHR45528">
    <property type="entry name" value="SENSOR HISTIDINE KINASE CPXA"/>
    <property type="match status" value="1"/>
</dbReference>
<dbReference type="PROSITE" id="PS50885">
    <property type="entry name" value="HAMP"/>
    <property type="match status" value="1"/>
</dbReference>
<evidence type="ECO:0000256" key="12">
    <source>
        <dbReference type="ARBA" id="ARBA00022989"/>
    </source>
</evidence>
<reference evidence="18 19" key="1">
    <citation type="submission" date="2019-01" db="EMBL/GenBank/DDBJ databases">
        <title>Complete genome sequence of Cohnella hallensis HS21 isolated from Korean fir (Abies koreana) rhizospheric soil.</title>
        <authorList>
            <person name="Jiang L."/>
            <person name="Kang S.W."/>
            <person name="Kim S."/>
            <person name="Jung J."/>
            <person name="Kim C.Y."/>
            <person name="Kim D.H."/>
            <person name="Kim S.W."/>
            <person name="Lee J."/>
        </authorList>
    </citation>
    <scope>NUCLEOTIDE SEQUENCE [LARGE SCALE GENOMIC DNA]</scope>
    <source>
        <strain evidence="18 19">HS21</strain>
    </source>
</reference>
<dbReference type="InterPro" id="IPR003660">
    <property type="entry name" value="HAMP_dom"/>
</dbReference>
<feature type="domain" description="Histidine kinase" evidence="16">
    <location>
        <begin position="247"/>
        <end position="464"/>
    </location>
</feature>
<evidence type="ECO:0000256" key="6">
    <source>
        <dbReference type="ARBA" id="ARBA00022553"/>
    </source>
</evidence>
<feature type="transmembrane region" description="Helical" evidence="15">
    <location>
        <begin position="15"/>
        <end position="35"/>
    </location>
</feature>
<dbReference type="PRINTS" id="PR00344">
    <property type="entry name" value="BCTRLSENSOR"/>
</dbReference>
<dbReference type="SUPFAM" id="SSF158472">
    <property type="entry name" value="HAMP domain-like"/>
    <property type="match status" value="1"/>
</dbReference>
<evidence type="ECO:0000256" key="9">
    <source>
        <dbReference type="ARBA" id="ARBA00022741"/>
    </source>
</evidence>
<dbReference type="PANTHER" id="PTHR45528:SF12">
    <property type="entry name" value="SENSOR HISTIDINE KINASE ARSS"/>
    <property type="match status" value="1"/>
</dbReference>
<organism evidence="18 19">
    <name type="scientific">Cohnella abietis</name>
    <dbReference type="NCBI Taxonomy" id="2507935"/>
    <lineage>
        <taxon>Bacteria</taxon>
        <taxon>Bacillati</taxon>
        <taxon>Bacillota</taxon>
        <taxon>Bacilli</taxon>
        <taxon>Bacillales</taxon>
        <taxon>Paenibacillaceae</taxon>
        <taxon>Cohnella</taxon>
    </lineage>
</organism>
<dbReference type="InterPro" id="IPR036890">
    <property type="entry name" value="HATPase_C_sf"/>
</dbReference>
<evidence type="ECO:0000256" key="1">
    <source>
        <dbReference type="ARBA" id="ARBA00000085"/>
    </source>
</evidence>
<keyword evidence="13" id="KW-0902">Two-component regulatory system</keyword>
<keyword evidence="5" id="KW-1003">Cell membrane</keyword>
<dbReference type="CDD" id="cd00082">
    <property type="entry name" value="HisKA"/>
    <property type="match status" value="1"/>
</dbReference>
<dbReference type="SUPFAM" id="SSF55874">
    <property type="entry name" value="ATPase domain of HSP90 chaperone/DNA topoisomerase II/histidine kinase"/>
    <property type="match status" value="1"/>
</dbReference>
<evidence type="ECO:0000256" key="4">
    <source>
        <dbReference type="ARBA" id="ARBA00015735"/>
    </source>
</evidence>
<comment type="catalytic activity">
    <reaction evidence="1">
        <text>ATP + protein L-histidine = ADP + protein N-phospho-L-histidine.</text>
        <dbReference type="EC" id="2.7.13.3"/>
    </reaction>
</comment>
<dbReference type="Pfam" id="PF00512">
    <property type="entry name" value="HisKA"/>
    <property type="match status" value="1"/>
</dbReference>
<keyword evidence="11" id="KW-0067">ATP-binding</keyword>
<dbReference type="KEGG" id="cohn:KCTCHS21_07460"/>
<dbReference type="Pfam" id="PF02518">
    <property type="entry name" value="HATPase_c"/>
    <property type="match status" value="1"/>
</dbReference>
<evidence type="ECO:0000256" key="8">
    <source>
        <dbReference type="ARBA" id="ARBA00022692"/>
    </source>
</evidence>
<dbReference type="InterPro" id="IPR004358">
    <property type="entry name" value="Sig_transdc_His_kin-like_C"/>
</dbReference>
<dbReference type="FunFam" id="3.30.565.10:FF:000006">
    <property type="entry name" value="Sensor histidine kinase WalK"/>
    <property type="match status" value="1"/>
</dbReference>
<dbReference type="Proteomes" id="UP000289856">
    <property type="component" value="Chromosome"/>
</dbReference>
<sequence>MGFYSRMPVKLKLTLGSAVLLTMLFVGYNALQYVLMEKWMIQREKSNAQRNMNGILNYFLERESGFTQEQLPEIRHYLDKINRDDQRIRIMDAKGKPVITVTNNVSEQWVEPQPISRQEVFISRGGEHTLLVMRSPLTIFEFKGTIEIVKSMAEYEEWSAAISRFMVYFTLAAVVLSVLVGWLLSWRLLKPLQAMAQTIRNVKNKGLHERTKPPANGDEISTLMLLFNEMMDQVEEAFRQQSRFVEDASHELRTPIAIIEGHLALLQRWGKEHPAVLEESLQASLQEFTRLKGLVLELLALSRAEKNSLAPTPLLTDLDDHIRVMVKRVAPIYRGFQLVTKLEPLGGATVLISVEHLEQIMLIIIDNAVKYSLHNTTILISLMLRGEYVCLDITDYGIGIPAKDLPYVMDRFYRVDKARSRDMGGNGLGLAIAKRLVERYKGKLEIDSREAVGTTVSIILPISTDGEQRLEGAV</sequence>
<dbReference type="InterPro" id="IPR005467">
    <property type="entry name" value="His_kinase_dom"/>
</dbReference>
<proteinExistence type="predicted"/>
<evidence type="ECO:0000256" key="13">
    <source>
        <dbReference type="ARBA" id="ARBA00023012"/>
    </source>
</evidence>
<dbReference type="SMART" id="SM00388">
    <property type="entry name" value="HisKA"/>
    <property type="match status" value="1"/>
</dbReference>
<dbReference type="SMART" id="SM00387">
    <property type="entry name" value="HATPase_c"/>
    <property type="match status" value="1"/>
</dbReference>
<dbReference type="AlphaFoldDB" id="A0A3T1CZQ1"/>
<evidence type="ECO:0000256" key="7">
    <source>
        <dbReference type="ARBA" id="ARBA00022679"/>
    </source>
</evidence>
<evidence type="ECO:0000256" key="2">
    <source>
        <dbReference type="ARBA" id="ARBA00004651"/>
    </source>
</evidence>
<name>A0A3T1CZQ1_9BACL</name>
<dbReference type="FunFam" id="1.10.287.130:FF:000001">
    <property type="entry name" value="Two-component sensor histidine kinase"/>
    <property type="match status" value="1"/>
</dbReference>
<keyword evidence="12 15" id="KW-1133">Transmembrane helix</keyword>
<evidence type="ECO:0000256" key="10">
    <source>
        <dbReference type="ARBA" id="ARBA00022777"/>
    </source>
</evidence>
<dbReference type="GO" id="GO:0005886">
    <property type="term" value="C:plasma membrane"/>
    <property type="evidence" value="ECO:0007669"/>
    <property type="project" value="UniProtKB-SubCell"/>
</dbReference>
<evidence type="ECO:0000256" key="11">
    <source>
        <dbReference type="ARBA" id="ARBA00022840"/>
    </source>
</evidence>
<feature type="domain" description="HAMP" evidence="17">
    <location>
        <begin position="186"/>
        <end position="239"/>
    </location>
</feature>
<dbReference type="InterPro" id="IPR036097">
    <property type="entry name" value="HisK_dim/P_sf"/>
</dbReference>
<dbReference type="InterPro" id="IPR050398">
    <property type="entry name" value="HssS/ArlS-like"/>
</dbReference>
<evidence type="ECO:0000256" key="3">
    <source>
        <dbReference type="ARBA" id="ARBA00012438"/>
    </source>
</evidence>
<evidence type="ECO:0000259" key="17">
    <source>
        <dbReference type="PROSITE" id="PS50885"/>
    </source>
</evidence>
<dbReference type="InterPro" id="IPR041610">
    <property type="entry name" value="ArlS_N"/>
</dbReference>
<dbReference type="GO" id="GO:0000155">
    <property type="term" value="F:phosphorelay sensor kinase activity"/>
    <property type="evidence" value="ECO:0007669"/>
    <property type="project" value="InterPro"/>
</dbReference>
<dbReference type="SMART" id="SM00304">
    <property type="entry name" value="HAMP"/>
    <property type="match status" value="1"/>
</dbReference>
<accession>A0A3T1CZQ1</accession>
<dbReference type="EC" id="2.7.13.3" evidence="3"/>
<evidence type="ECO:0000313" key="19">
    <source>
        <dbReference type="Proteomes" id="UP000289856"/>
    </source>
</evidence>
<dbReference type="PROSITE" id="PS50109">
    <property type="entry name" value="HIS_KIN"/>
    <property type="match status" value="1"/>
</dbReference>
<dbReference type="SUPFAM" id="SSF47384">
    <property type="entry name" value="Homodimeric domain of signal transducing histidine kinase"/>
    <property type="match status" value="1"/>
</dbReference>
<dbReference type="InterPro" id="IPR003594">
    <property type="entry name" value="HATPase_dom"/>
</dbReference>
<keyword evidence="14 15" id="KW-0472">Membrane</keyword>
<dbReference type="Gene3D" id="1.10.287.130">
    <property type="match status" value="1"/>
</dbReference>
<evidence type="ECO:0000259" key="16">
    <source>
        <dbReference type="PROSITE" id="PS50109"/>
    </source>
</evidence>
<keyword evidence="8 15" id="KW-0812">Transmembrane</keyword>
<keyword evidence="9" id="KW-0547">Nucleotide-binding</keyword>
<dbReference type="CDD" id="cd00075">
    <property type="entry name" value="HATPase"/>
    <property type="match status" value="1"/>
</dbReference>
<keyword evidence="7" id="KW-0808">Transferase</keyword>
<evidence type="ECO:0000256" key="5">
    <source>
        <dbReference type="ARBA" id="ARBA00022475"/>
    </source>
</evidence>
<evidence type="ECO:0000313" key="18">
    <source>
        <dbReference type="EMBL" id="BBI31347.1"/>
    </source>
</evidence>
<comment type="subcellular location">
    <subcellularLocation>
        <location evidence="2">Cell membrane</location>
        <topology evidence="2">Multi-pass membrane protein</topology>
    </subcellularLocation>
</comment>
<dbReference type="GO" id="GO:0005524">
    <property type="term" value="F:ATP binding"/>
    <property type="evidence" value="ECO:0007669"/>
    <property type="project" value="UniProtKB-KW"/>
</dbReference>